<dbReference type="PATRIC" id="fig|1227488.3.peg.2444"/>
<evidence type="ECO:0000313" key="3">
    <source>
        <dbReference type="EMBL" id="ELZ17978.1"/>
    </source>
</evidence>
<keyword evidence="4" id="KW-1185">Reference proteome</keyword>
<dbReference type="EMBL" id="AOIS01000037">
    <property type="protein sequence ID" value="ELZ17978.1"/>
    <property type="molecule type" value="Genomic_DNA"/>
</dbReference>
<gene>
    <name evidence="3" type="ORF">C477_12257</name>
</gene>
<reference evidence="3 4" key="1">
    <citation type="journal article" date="2014" name="PLoS Genet.">
        <title>Phylogenetically driven sequencing of extremely halophilic archaea reveals strategies for static and dynamic osmo-response.</title>
        <authorList>
            <person name="Becker E.A."/>
            <person name="Seitzer P.M."/>
            <person name="Tritt A."/>
            <person name="Larsen D."/>
            <person name="Krusor M."/>
            <person name="Yao A.I."/>
            <person name="Wu D."/>
            <person name="Madern D."/>
            <person name="Eisen J.A."/>
            <person name="Darling A.E."/>
            <person name="Facciotti M.T."/>
        </authorList>
    </citation>
    <scope>NUCLEOTIDE SEQUENCE [LARGE SCALE GENOMIC DNA]</scope>
    <source>
        <strain evidence="3 4">JCM 13891</strain>
    </source>
</reference>
<dbReference type="eggNOG" id="arCOG03064">
    <property type="taxonomic scope" value="Archaea"/>
</dbReference>
<name>M0C5P5_9EURY</name>
<evidence type="ECO:0000313" key="4">
    <source>
        <dbReference type="Proteomes" id="UP000011657"/>
    </source>
</evidence>
<feature type="domain" description="DUF7124" evidence="2">
    <location>
        <begin position="152"/>
        <end position="265"/>
    </location>
</feature>
<accession>M0C5P5</accession>
<feature type="compositionally biased region" description="Low complexity" evidence="1">
    <location>
        <begin position="45"/>
        <end position="61"/>
    </location>
</feature>
<dbReference type="STRING" id="1227488.C477_12257"/>
<sequence length="269" mass="27722">MTVTDRIDLDDLETGTEEEEESGNRGDWLWRDDGATEPADEPDSPAAGTTEGTTDADPATETGDDGAETDGPDRTPAPHVPKTDESTPVGIPTEGSGSSGGASSGSTGTTAGASDRGTESMRPMGASPSEASNAADAAEPASGPHGGGADEMTTAITYGALRRLEHPAAVVADATGWSDWVGIVGDVPAHVIQKFQRDRGIDVDFFNGTGTGPGERLAAIDRNSMFYADRMVVVGLAGEDEPIAEAADWEFVPLETAAEKADWKLADAE</sequence>
<organism evidence="3 4">
    <name type="scientific">Haloterrigena salina JCM 13891</name>
    <dbReference type="NCBI Taxonomy" id="1227488"/>
    <lineage>
        <taxon>Archaea</taxon>
        <taxon>Methanobacteriati</taxon>
        <taxon>Methanobacteriota</taxon>
        <taxon>Stenosarchaea group</taxon>
        <taxon>Halobacteria</taxon>
        <taxon>Halobacteriales</taxon>
        <taxon>Natrialbaceae</taxon>
        <taxon>Haloterrigena</taxon>
    </lineage>
</organism>
<evidence type="ECO:0000259" key="2">
    <source>
        <dbReference type="Pfam" id="PF23439"/>
    </source>
</evidence>
<comment type="caution">
    <text evidence="3">The sequence shown here is derived from an EMBL/GenBank/DDBJ whole genome shotgun (WGS) entry which is preliminary data.</text>
</comment>
<evidence type="ECO:0000256" key="1">
    <source>
        <dbReference type="SAM" id="MobiDB-lite"/>
    </source>
</evidence>
<dbReference type="InterPro" id="IPR055548">
    <property type="entry name" value="DUF7124"/>
</dbReference>
<proteinExistence type="predicted"/>
<feature type="compositionally biased region" description="Low complexity" evidence="1">
    <location>
        <begin position="104"/>
        <end position="114"/>
    </location>
</feature>
<feature type="region of interest" description="Disordered" evidence="1">
    <location>
        <begin position="1"/>
        <end position="151"/>
    </location>
</feature>
<dbReference type="AlphaFoldDB" id="M0C5P5"/>
<protein>
    <recommendedName>
        <fullName evidence="2">DUF7124 domain-containing protein</fullName>
    </recommendedName>
</protein>
<feature type="compositionally biased region" description="Acidic residues" evidence="1">
    <location>
        <begin position="10"/>
        <end position="21"/>
    </location>
</feature>
<dbReference type="Proteomes" id="UP000011657">
    <property type="component" value="Unassembled WGS sequence"/>
</dbReference>
<feature type="compositionally biased region" description="Basic and acidic residues" evidence="1">
    <location>
        <begin position="22"/>
        <end position="34"/>
    </location>
</feature>
<dbReference type="Pfam" id="PF23439">
    <property type="entry name" value="DUF7124"/>
    <property type="match status" value="1"/>
</dbReference>
<feature type="compositionally biased region" description="Low complexity" evidence="1">
    <location>
        <begin position="126"/>
        <end position="142"/>
    </location>
</feature>